<dbReference type="AlphaFoldDB" id="E4ZMX5"/>
<proteinExistence type="predicted"/>
<organism evidence="3">
    <name type="scientific">Leptosphaeria maculans (strain JN3 / isolate v23.1.3 / race Av1-4-5-6-7-8)</name>
    <name type="common">Blackleg fungus</name>
    <name type="synonym">Phoma lingam</name>
    <dbReference type="NCBI Taxonomy" id="985895"/>
    <lineage>
        <taxon>Eukaryota</taxon>
        <taxon>Fungi</taxon>
        <taxon>Dikarya</taxon>
        <taxon>Ascomycota</taxon>
        <taxon>Pezizomycotina</taxon>
        <taxon>Dothideomycetes</taxon>
        <taxon>Pleosporomycetidae</taxon>
        <taxon>Pleosporales</taxon>
        <taxon>Pleosporineae</taxon>
        <taxon>Leptosphaeriaceae</taxon>
        <taxon>Plenodomus</taxon>
        <taxon>Plenodomus lingam/Leptosphaeria maculans species complex</taxon>
    </lineage>
</organism>
<feature type="region of interest" description="Disordered" evidence="1">
    <location>
        <begin position="458"/>
        <end position="478"/>
    </location>
</feature>
<keyword evidence="3" id="KW-1185">Reference proteome</keyword>
<evidence type="ECO:0000256" key="1">
    <source>
        <dbReference type="SAM" id="MobiDB-lite"/>
    </source>
</evidence>
<sequence>MMDARASSATAFNSLPIELNKAIAHGLESDKDIATYRLVCQATNNAIDADNKSFWRARFRRSFVLQADKTNGELQKLYQRRSKLLRRGRGYTFFFGNDAHEQKVTEVLRDLIVDSFKEPPERDEQGRLHCKNQERLREFILNSRILIQDRRVPPASEEKCEWLDETLIAVKLMCAHFLFEFEGIKHQIFAFEESQRAVYKPSAQARIFRGGDMNYINFDWLGHCLDFFRHHMMSEEAYTLFENISELPATQKPSAWRESLKLGARPLSRHWKGTYSFLDAPEIAQLRRLTPAEYSSHYFIDKNVDEGKIQSLELEFVPKGKQMKWPQIFEDRLHSLDNSHEARKRPQGKGKARIRDRNGENIQFVGTGEDLEDDFNAIGWLNPLPAQKGIPGWQRITFMKHFMENFDEVEQDNLWAYEGIVLPGGRMILGRWWYASEQVDFNQDYNGPFILWAVDPEPDSEASVDVDGESADDAADEE</sequence>
<dbReference type="HOGENOM" id="CLU_030054_1_0_1"/>
<dbReference type="VEuPathDB" id="FungiDB:LEMA_P052840.1"/>
<dbReference type="eggNOG" id="ENOG502S3DJ">
    <property type="taxonomic scope" value="Eukaryota"/>
</dbReference>
<accession>E4ZMX5</accession>
<evidence type="ECO:0000313" key="2">
    <source>
        <dbReference type="EMBL" id="CBX92578.1"/>
    </source>
</evidence>
<dbReference type="Proteomes" id="UP000002668">
    <property type="component" value="Genome"/>
</dbReference>
<dbReference type="EMBL" id="FP929094">
    <property type="protein sequence ID" value="CBX92578.1"/>
    <property type="molecule type" value="Genomic_DNA"/>
</dbReference>
<protein>
    <recommendedName>
        <fullName evidence="4">F-box domain-containing protein</fullName>
    </recommendedName>
</protein>
<name>E4ZMX5_LEPMJ</name>
<feature type="region of interest" description="Disordered" evidence="1">
    <location>
        <begin position="336"/>
        <end position="358"/>
    </location>
</feature>
<feature type="compositionally biased region" description="Basic residues" evidence="1">
    <location>
        <begin position="342"/>
        <end position="352"/>
    </location>
</feature>
<dbReference type="STRING" id="985895.E4ZMX5"/>
<dbReference type="OMA" id="GWQRITF"/>
<reference evidence="3" key="1">
    <citation type="journal article" date="2011" name="Nat. Commun.">
        <title>Effector diversification within compartments of the Leptosphaeria maculans genome affected by Repeat-Induced Point mutations.</title>
        <authorList>
            <person name="Rouxel T."/>
            <person name="Grandaubert J."/>
            <person name="Hane J.K."/>
            <person name="Hoede C."/>
            <person name="van de Wouw A.P."/>
            <person name="Couloux A."/>
            <person name="Dominguez V."/>
            <person name="Anthouard V."/>
            <person name="Bally P."/>
            <person name="Bourras S."/>
            <person name="Cozijnsen A.J."/>
            <person name="Ciuffetti L.M."/>
            <person name="Degrave A."/>
            <person name="Dilmaghani A."/>
            <person name="Duret L."/>
            <person name="Fudal I."/>
            <person name="Goodwin S.B."/>
            <person name="Gout L."/>
            <person name="Glaser N."/>
            <person name="Linglin J."/>
            <person name="Kema G.H.J."/>
            <person name="Lapalu N."/>
            <person name="Lawrence C.B."/>
            <person name="May K."/>
            <person name="Meyer M."/>
            <person name="Ollivier B."/>
            <person name="Poulain J."/>
            <person name="Schoch C.L."/>
            <person name="Simon A."/>
            <person name="Spatafora J.W."/>
            <person name="Stachowiak A."/>
            <person name="Turgeon B.G."/>
            <person name="Tyler B.M."/>
            <person name="Vincent D."/>
            <person name="Weissenbach J."/>
            <person name="Amselem J."/>
            <person name="Quesneville H."/>
            <person name="Oliver R.P."/>
            <person name="Wincker P."/>
            <person name="Balesdent M.-H."/>
            <person name="Howlett B.J."/>
        </authorList>
    </citation>
    <scope>NUCLEOTIDE SEQUENCE [LARGE SCALE GENOMIC DNA]</scope>
    <source>
        <strain evidence="3">JN3 / isolate v23.1.3 / race Av1-4-5-6-7-8</strain>
    </source>
</reference>
<evidence type="ECO:0008006" key="4">
    <source>
        <dbReference type="Google" id="ProtNLM"/>
    </source>
</evidence>
<dbReference type="GeneID" id="13287174"/>
<gene>
    <name evidence="2" type="ORF">LEMA_P052840.1</name>
</gene>
<evidence type="ECO:0000313" key="3">
    <source>
        <dbReference type="Proteomes" id="UP000002668"/>
    </source>
</evidence>
<dbReference type="InParanoid" id="E4ZMX5"/>
<dbReference type="OrthoDB" id="3971593at2759"/>